<dbReference type="Gene3D" id="1.10.10.10">
    <property type="entry name" value="Winged helix-like DNA-binding domain superfamily/Winged helix DNA-binding domain"/>
    <property type="match status" value="1"/>
</dbReference>
<keyword evidence="2" id="KW-0238">DNA-binding</keyword>
<dbReference type="SUPFAM" id="SSF51206">
    <property type="entry name" value="cAMP-binding domain-like"/>
    <property type="match status" value="1"/>
</dbReference>
<evidence type="ECO:0000313" key="7">
    <source>
        <dbReference type="Proteomes" id="UP000306236"/>
    </source>
</evidence>
<dbReference type="GO" id="GO:0003700">
    <property type="term" value="F:DNA-binding transcription factor activity"/>
    <property type="evidence" value="ECO:0007669"/>
    <property type="project" value="TreeGrafter"/>
</dbReference>
<dbReference type="InterPro" id="IPR018490">
    <property type="entry name" value="cNMP-bd_dom_sf"/>
</dbReference>
<evidence type="ECO:0000259" key="5">
    <source>
        <dbReference type="PROSITE" id="PS51063"/>
    </source>
</evidence>
<dbReference type="AlphaFoldDB" id="A0A4S5BXQ4"/>
<dbReference type="EMBL" id="SSWX01000005">
    <property type="protein sequence ID" value="THJ34848.1"/>
    <property type="molecule type" value="Genomic_DNA"/>
</dbReference>
<gene>
    <name evidence="6" type="ORF">E8K88_04960</name>
</gene>
<reference evidence="6 7" key="1">
    <citation type="submission" date="2019-04" db="EMBL/GenBank/DDBJ databases">
        <title>Lampropedia sp YIM MLB12 draf genome.</title>
        <authorList>
            <person name="Wang Y.-X."/>
        </authorList>
    </citation>
    <scope>NUCLEOTIDE SEQUENCE [LARGE SCALE GENOMIC DNA]</scope>
    <source>
        <strain evidence="6 7">YIM MLB12</strain>
    </source>
</reference>
<keyword evidence="1" id="KW-0805">Transcription regulation</keyword>
<dbReference type="InterPro" id="IPR014710">
    <property type="entry name" value="RmlC-like_jellyroll"/>
</dbReference>
<dbReference type="SUPFAM" id="SSF46785">
    <property type="entry name" value="Winged helix' DNA-binding domain"/>
    <property type="match status" value="1"/>
</dbReference>
<dbReference type="InterPro" id="IPR036390">
    <property type="entry name" value="WH_DNA-bd_sf"/>
</dbReference>
<dbReference type="PROSITE" id="PS50042">
    <property type="entry name" value="CNMP_BINDING_3"/>
    <property type="match status" value="1"/>
</dbReference>
<dbReference type="SMART" id="SM00419">
    <property type="entry name" value="HTH_CRP"/>
    <property type="match status" value="1"/>
</dbReference>
<dbReference type="OrthoDB" id="6881322at2"/>
<dbReference type="Gene3D" id="2.60.120.10">
    <property type="entry name" value="Jelly Rolls"/>
    <property type="match status" value="1"/>
</dbReference>
<dbReference type="SMART" id="SM00100">
    <property type="entry name" value="cNMP"/>
    <property type="match status" value="1"/>
</dbReference>
<evidence type="ECO:0000259" key="4">
    <source>
        <dbReference type="PROSITE" id="PS50042"/>
    </source>
</evidence>
<name>A0A4S5BXQ4_9BURK</name>
<dbReference type="Pfam" id="PF00027">
    <property type="entry name" value="cNMP_binding"/>
    <property type="match status" value="1"/>
</dbReference>
<keyword evidence="3" id="KW-0804">Transcription</keyword>
<proteinExistence type="predicted"/>
<protein>
    <submittedName>
        <fullName evidence="6">Crp/Fnr family transcriptional regulator</fullName>
    </submittedName>
</protein>
<accession>A0A4S5BXQ4</accession>
<dbReference type="GO" id="GO:0005829">
    <property type="term" value="C:cytosol"/>
    <property type="evidence" value="ECO:0007669"/>
    <property type="project" value="TreeGrafter"/>
</dbReference>
<dbReference type="RefSeq" id="WP_136405561.1">
    <property type="nucleotide sequence ID" value="NZ_SSWX01000005.1"/>
</dbReference>
<feature type="domain" description="HTH crp-type" evidence="5">
    <location>
        <begin position="142"/>
        <end position="223"/>
    </location>
</feature>
<dbReference type="InterPro" id="IPR050397">
    <property type="entry name" value="Env_Response_Regulators"/>
</dbReference>
<dbReference type="GO" id="GO:0003677">
    <property type="term" value="F:DNA binding"/>
    <property type="evidence" value="ECO:0007669"/>
    <property type="project" value="UniProtKB-KW"/>
</dbReference>
<feature type="domain" description="Cyclic nucleotide-binding" evidence="4">
    <location>
        <begin position="8"/>
        <end position="110"/>
    </location>
</feature>
<dbReference type="InterPro" id="IPR036388">
    <property type="entry name" value="WH-like_DNA-bd_sf"/>
</dbReference>
<dbReference type="InterPro" id="IPR000595">
    <property type="entry name" value="cNMP-bd_dom"/>
</dbReference>
<dbReference type="PANTHER" id="PTHR24567:SF74">
    <property type="entry name" value="HTH-TYPE TRANSCRIPTIONAL REGULATOR ARCR"/>
    <property type="match status" value="1"/>
</dbReference>
<dbReference type="PROSITE" id="PS51063">
    <property type="entry name" value="HTH_CRP_2"/>
    <property type="match status" value="1"/>
</dbReference>
<evidence type="ECO:0000256" key="3">
    <source>
        <dbReference type="ARBA" id="ARBA00023163"/>
    </source>
</evidence>
<keyword evidence="7" id="KW-1185">Reference proteome</keyword>
<dbReference type="Proteomes" id="UP000306236">
    <property type="component" value="Unassembled WGS sequence"/>
</dbReference>
<evidence type="ECO:0000256" key="2">
    <source>
        <dbReference type="ARBA" id="ARBA00023125"/>
    </source>
</evidence>
<evidence type="ECO:0000256" key="1">
    <source>
        <dbReference type="ARBA" id="ARBA00023015"/>
    </source>
</evidence>
<dbReference type="InterPro" id="IPR012318">
    <property type="entry name" value="HTH_CRP"/>
</dbReference>
<sequence length="232" mass="25381">MAYTKFDLLQWMEPELSRAFVAKLRKRLYRPGQLIYQQGSPGTEMFRLVSGHVRISVLRPDGKHITYTLFEPGDCFGQTSLVDHEPRPQTTEASTAVEVGVLSRSAFVQLSTEFPSFDRTIMRLLSAQLRVVSHSYEGASLDAVTVRVARQILAVHRGLPSNGAATRAAGSASSASSTVRLSQSELAAMVGASRQSVNKVLQAFRQHGWIRIDYGGITVLDAAGIQQACNSQ</sequence>
<dbReference type="Pfam" id="PF13545">
    <property type="entry name" value="HTH_Crp_2"/>
    <property type="match status" value="1"/>
</dbReference>
<evidence type="ECO:0000313" key="6">
    <source>
        <dbReference type="EMBL" id="THJ34848.1"/>
    </source>
</evidence>
<comment type="caution">
    <text evidence="6">The sequence shown here is derived from an EMBL/GenBank/DDBJ whole genome shotgun (WGS) entry which is preliminary data.</text>
</comment>
<organism evidence="6 7">
    <name type="scientific">Lampropedia aestuarii</name>
    <dbReference type="NCBI Taxonomy" id="2562762"/>
    <lineage>
        <taxon>Bacteria</taxon>
        <taxon>Pseudomonadati</taxon>
        <taxon>Pseudomonadota</taxon>
        <taxon>Betaproteobacteria</taxon>
        <taxon>Burkholderiales</taxon>
        <taxon>Comamonadaceae</taxon>
        <taxon>Lampropedia</taxon>
    </lineage>
</organism>
<dbReference type="PANTHER" id="PTHR24567">
    <property type="entry name" value="CRP FAMILY TRANSCRIPTIONAL REGULATORY PROTEIN"/>
    <property type="match status" value="1"/>
</dbReference>
<dbReference type="CDD" id="cd00038">
    <property type="entry name" value="CAP_ED"/>
    <property type="match status" value="1"/>
</dbReference>